<gene>
    <name evidence="2" type="ORF">EXIGLDRAFT_726679</name>
</gene>
<dbReference type="PANTHER" id="PTHR16079:SF4">
    <property type="entry name" value="E3 UBIQUITIN-PROTEIN LIGASE CHFR"/>
    <property type="match status" value="1"/>
</dbReference>
<feature type="compositionally biased region" description="Low complexity" evidence="1">
    <location>
        <begin position="486"/>
        <end position="507"/>
    </location>
</feature>
<dbReference type="AlphaFoldDB" id="A0A165DLX4"/>
<dbReference type="GO" id="GO:0004842">
    <property type="term" value="F:ubiquitin-protein transferase activity"/>
    <property type="evidence" value="ECO:0007669"/>
    <property type="project" value="TreeGrafter"/>
</dbReference>
<dbReference type="PANTHER" id="PTHR16079">
    <property type="entry name" value="UBIQUITIN LIGASE PROTEIN CHFR"/>
    <property type="match status" value="1"/>
</dbReference>
<dbReference type="GO" id="GO:0016567">
    <property type="term" value="P:protein ubiquitination"/>
    <property type="evidence" value="ECO:0007669"/>
    <property type="project" value="TreeGrafter"/>
</dbReference>
<organism evidence="2 3">
    <name type="scientific">Exidia glandulosa HHB12029</name>
    <dbReference type="NCBI Taxonomy" id="1314781"/>
    <lineage>
        <taxon>Eukaryota</taxon>
        <taxon>Fungi</taxon>
        <taxon>Dikarya</taxon>
        <taxon>Basidiomycota</taxon>
        <taxon>Agaricomycotina</taxon>
        <taxon>Agaricomycetes</taxon>
        <taxon>Auriculariales</taxon>
        <taxon>Exidiaceae</taxon>
        <taxon>Exidia</taxon>
    </lineage>
</organism>
<reference evidence="2 3" key="1">
    <citation type="journal article" date="2016" name="Mol. Biol. Evol.">
        <title>Comparative Genomics of Early-Diverging Mushroom-Forming Fungi Provides Insights into the Origins of Lignocellulose Decay Capabilities.</title>
        <authorList>
            <person name="Nagy L.G."/>
            <person name="Riley R."/>
            <person name="Tritt A."/>
            <person name="Adam C."/>
            <person name="Daum C."/>
            <person name="Floudas D."/>
            <person name="Sun H."/>
            <person name="Yadav J.S."/>
            <person name="Pangilinan J."/>
            <person name="Larsson K.H."/>
            <person name="Matsuura K."/>
            <person name="Barry K."/>
            <person name="Labutti K."/>
            <person name="Kuo R."/>
            <person name="Ohm R.A."/>
            <person name="Bhattacharya S.S."/>
            <person name="Shirouzu T."/>
            <person name="Yoshinaga Y."/>
            <person name="Martin F.M."/>
            <person name="Grigoriev I.V."/>
            <person name="Hibbett D.S."/>
        </authorList>
    </citation>
    <scope>NUCLEOTIDE SEQUENCE [LARGE SCALE GENOMIC DNA]</scope>
    <source>
        <strain evidence="2 3">HHB12029</strain>
    </source>
</reference>
<proteinExistence type="predicted"/>
<dbReference type="InterPro" id="IPR052256">
    <property type="entry name" value="E3_ubiquitin-ligase_CHFR"/>
</dbReference>
<evidence type="ECO:0000313" key="3">
    <source>
        <dbReference type="Proteomes" id="UP000077266"/>
    </source>
</evidence>
<dbReference type="OrthoDB" id="2745518at2759"/>
<name>A0A165DLX4_EXIGL</name>
<dbReference type="Proteomes" id="UP000077266">
    <property type="component" value="Unassembled WGS sequence"/>
</dbReference>
<dbReference type="GO" id="GO:0005634">
    <property type="term" value="C:nucleus"/>
    <property type="evidence" value="ECO:0007669"/>
    <property type="project" value="TreeGrafter"/>
</dbReference>
<evidence type="ECO:0000256" key="1">
    <source>
        <dbReference type="SAM" id="MobiDB-lite"/>
    </source>
</evidence>
<dbReference type="GO" id="GO:0006511">
    <property type="term" value="P:ubiquitin-dependent protein catabolic process"/>
    <property type="evidence" value="ECO:0007669"/>
    <property type="project" value="TreeGrafter"/>
</dbReference>
<feature type="region of interest" description="Disordered" evidence="1">
    <location>
        <begin position="469"/>
        <end position="513"/>
    </location>
</feature>
<protein>
    <submittedName>
        <fullName evidence="2">Uncharacterized protein</fullName>
    </submittedName>
</protein>
<accession>A0A165DLX4</accession>
<dbReference type="InParanoid" id="A0A165DLX4"/>
<keyword evidence="3" id="KW-1185">Reference proteome</keyword>
<evidence type="ECO:0000313" key="2">
    <source>
        <dbReference type="EMBL" id="KZV84865.1"/>
    </source>
</evidence>
<sequence length="513" mass="57333">MPLLATLPLDVLDRILAFAQDYHTLRAVSLSCKSIYKVYKAHPTSIDKSVAFNLIPGTALAPALQAIRVEHDLAYRSLVDDQGVKVIVHEHDEAKVLNTPLTPAECKSVQARAMVAARLEIFYSRKCKDRSSGSSSRLSASESETFQKSLHRIWLRTTVIRHCYLEMSTTFSDFDWRKDLFYSTLSSQDIWELDTVRRWLDDISSNLDSGVDEEHIPLLVAAGPEGIMKLYEMDPSYEVDDSFHDVDEPLDFEWEEDIRLVLGERKIDVNEDGTVPKGLKPLLETVIGKDDPCTVCSAPLGFALLNKTNWEYSGWLAMGSFLFFPQYLRANSFERNALGAYLRNPLLDVTITTYIPTASPMSNATVLRELFELPNVITSPRLQAHMLKDSFSSISSDDWICTSCTSNFITQRLWIWWWNEKARGRVVGGTLREDCWYGYECRTQTHNPAHAQKLNHLCVNTYAERQAAKRAKAAAAQGSDGGPQQAADGASSSTSAAVAPASAPSTDTLDDSV</sequence>
<dbReference type="EMBL" id="KV426208">
    <property type="protein sequence ID" value="KZV84865.1"/>
    <property type="molecule type" value="Genomic_DNA"/>
</dbReference>
<dbReference type="STRING" id="1314781.A0A165DLX4"/>